<name>A0ABD3VH03_SINWO</name>
<keyword evidence="4" id="KW-0325">Glycoprotein</keyword>
<dbReference type="InterPro" id="IPR003599">
    <property type="entry name" value="Ig_sub"/>
</dbReference>
<dbReference type="PANTHER" id="PTHR11640:SF164">
    <property type="entry name" value="MAM DOMAIN-CONTAINING GLYCOSYLPHOSPHATIDYLINOSITOL ANCHOR PROTEIN 1"/>
    <property type="match status" value="1"/>
</dbReference>
<feature type="domain" description="Ig-like" evidence="8">
    <location>
        <begin position="130"/>
        <end position="217"/>
    </location>
</feature>
<proteinExistence type="predicted"/>
<feature type="signal peptide" evidence="7">
    <location>
        <begin position="1"/>
        <end position="26"/>
    </location>
</feature>
<feature type="domain" description="Ig-like" evidence="8">
    <location>
        <begin position="320"/>
        <end position="390"/>
    </location>
</feature>
<dbReference type="Gene3D" id="2.60.40.10">
    <property type="entry name" value="Immunoglobulins"/>
    <property type="match status" value="8"/>
</dbReference>
<accession>A0ABD3VH03</accession>
<evidence type="ECO:0008006" key="12">
    <source>
        <dbReference type="Google" id="ProtNLM"/>
    </source>
</evidence>
<gene>
    <name evidence="10" type="ORF">ACJMK2_006978</name>
</gene>
<dbReference type="Proteomes" id="UP001634394">
    <property type="component" value="Unassembled WGS sequence"/>
</dbReference>
<keyword evidence="7" id="KW-0732">Signal</keyword>
<dbReference type="InterPro" id="IPR051275">
    <property type="entry name" value="Cell_adhesion_signaling"/>
</dbReference>
<dbReference type="AlphaFoldDB" id="A0ABD3VH03"/>
<comment type="subcellular location">
    <subcellularLocation>
        <location evidence="1">Membrane</location>
        <topology evidence="1">Single-pass type I membrane protein</topology>
    </subcellularLocation>
</comment>
<feature type="domain" description="Ig-like" evidence="8">
    <location>
        <begin position="591"/>
        <end position="671"/>
    </location>
</feature>
<dbReference type="SMART" id="SM00409">
    <property type="entry name" value="IG"/>
    <property type="match status" value="9"/>
</dbReference>
<comment type="caution">
    <text evidence="10">The sequence shown here is derived from an EMBL/GenBank/DDBJ whole genome shotgun (WGS) entry which is preliminary data.</text>
</comment>
<dbReference type="PANTHER" id="PTHR11640">
    <property type="entry name" value="NEPHRIN"/>
    <property type="match status" value="1"/>
</dbReference>
<feature type="domain" description="Ig-like" evidence="8">
    <location>
        <begin position="678"/>
        <end position="772"/>
    </location>
</feature>
<feature type="domain" description="Ig-like" evidence="8">
    <location>
        <begin position="391"/>
        <end position="493"/>
    </location>
</feature>
<evidence type="ECO:0000256" key="5">
    <source>
        <dbReference type="ARBA" id="ARBA00023319"/>
    </source>
</evidence>
<sequence length="1056" mass="116874">MEKADIKRNIYLALVALIFCTQKGTGTPYVSIVGGDAYLNWTINNLIDDVPRFIRNPSNTASLLIFSSGEPFPAVIDNRATFTGDIQQGIVSFTLSNVKLSDAGKYTFTKINGNATLILGGQVLIVAVSPDIPVIKSLSEAAVVEKEHTLNCSTESRSVPLNHSLTMHSFWKHNGVNISLESGYIVSSTLLTIINLTRKDNGDQFTCQAFEDQRRLSTESIAFFLNVLYGPDNAQVNPSGILNVTEGGNMNLTCTAECNPPCSTYHWSKDSLQTIVGSSQSYWVPEVRRNQSGIYSCTVTNTNISRIATSQIIVSVNYGPDDGSITVSTNQTLESVEFSPLSVNCSAVCYPSCQYRWTGPGNYSYGNTGMLSIPQIMRNQTGVFTCTATNPEIINKSATATISVNVLYGPDDGSTTLTPNQTLESVEYSPLSVSCSADCYPFCHYRWTGPGNYSYGNTGVLFIPQIKRDQTGVFTCTAINPRRTNGSATANLSVTVFYGPDNPMQLMPVNTSYRLREGATLIDINCTCSCFPVCKFHWTGPVPSLTGVISLGKVNRSVRGNYTCIGRNPRTQNWTTSTVVTIIVIFGPDTPVLSPNTNEYTLNEDNIIPNIKCSSECFPGCTFYWYKEQTKLLDIKEDVLALGNVYRNGSGRYTCKSENIESLAIGTKDIQLVVQYPPTVSIVSQNGSFSETGITINCSAYGIPERYNYSLIHSALFSESIIQHVIENEPRSTGVLVYSFMNPSFMDTGLYTCSVRNGIPDYRDGSLDQNVSVPVWIKGPPNVTSNDTDFYAKKGDSGRLVVEFYNSLLDASVTWNKQENQIQEKLQSSNKYNISVAERNVTVKFYKVFVQQPGFITTLEIKNVTEEDFVTYQVLLQNSAGNISHSSLSLRPRGRPDIPRDVQIITNRITTTSVDIEWLSGFHGGSNQTFVIEYRKQVDKSWSNYSRNVFGGLMQNKYFNIIIEDLHQNTLYFFQLYAWNEFGRSEYSTTINATTFAESNKQDVIDKGPDEVIIGIAVGVVVFLSVIVAVVGIILYKRRRDKKTHKDGMPLEPDAR</sequence>
<evidence type="ECO:0000256" key="3">
    <source>
        <dbReference type="ARBA" id="ARBA00023157"/>
    </source>
</evidence>
<dbReference type="Pfam" id="PF13895">
    <property type="entry name" value="Ig_2"/>
    <property type="match status" value="1"/>
</dbReference>
<dbReference type="PROSITE" id="PS50853">
    <property type="entry name" value="FN3"/>
    <property type="match status" value="1"/>
</dbReference>
<feature type="domain" description="Ig-like" evidence="8">
    <location>
        <begin position="503"/>
        <end position="581"/>
    </location>
</feature>
<keyword evidence="11" id="KW-1185">Reference proteome</keyword>
<dbReference type="SUPFAM" id="SSF49265">
    <property type="entry name" value="Fibronectin type III"/>
    <property type="match status" value="1"/>
</dbReference>
<evidence type="ECO:0000256" key="1">
    <source>
        <dbReference type="ARBA" id="ARBA00004479"/>
    </source>
</evidence>
<evidence type="ECO:0000259" key="8">
    <source>
        <dbReference type="PROSITE" id="PS50835"/>
    </source>
</evidence>
<dbReference type="InterPro" id="IPR036116">
    <property type="entry name" value="FN3_sf"/>
</dbReference>
<protein>
    <recommendedName>
        <fullName evidence="12">Hemicentin-1-like</fullName>
    </recommendedName>
</protein>
<dbReference type="CDD" id="cd00063">
    <property type="entry name" value="FN3"/>
    <property type="match status" value="1"/>
</dbReference>
<dbReference type="InterPro" id="IPR007110">
    <property type="entry name" value="Ig-like_dom"/>
</dbReference>
<keyword evidence="6" id="KW-1133">Transmembrane helix</keyword>
<keyword evidence="2 6" id="KW-0472">Membrane</keyword>
<evidence type="ECO:0000313" key="11">
    <source>
        <dbReference type="Proteomes" id="UP001634394"/>
    </source>
</evidence>
<dbReference type="PROSITE" id="PS50835">
    <property type="entry name" value="IG_LIKE"/>
    <property type="match status" value="8"/>
</dbReference>
<evidence type="ECO:0000256" key="4">
    <source>
        <dbReference type="ARBA" id="ARBA00023180"/>
    </source>
</evidence>
<dbReference type="InterPro" id="IPR036179">
    <property type="entry name" value="Ig-like_dom_sf"/>
</dbReference>
<feature type="transmembrane region" description="Helical" evidence="6">
    <location>
        <begin position="1012"/>
        <end position="1036"/>
    </location>
</feature>
<feature type="domain" description="Ig-like" evidence="8">
    <location>
        <begin position="781"/>
        <end position="889"/>
    </location>
</feature>
<keyword evidence="3" id="KW-1015">Disulfide bond</keyword>
<evidence type="ECO:0000256" key="2">
    <source>
        <dbReference type="ARBA" id="ARBA00023136"/>
    </source>
</evidence>
<evidence type="ECO:0000256" key="6">
    <source>
        <dbReference type="SAM" id="Phobius"/>
    </source>
</evidence>
<evidence type="ECO:0000256" key="7">
    <source>
        <dbReference type="SAM" id="SignalP"/>
    </source>
</evidence>
<feature type="domain" description="Fibronectin type-III" evidence="9">
    <location>
        <begin position="898"/>
        <end position="998"/>
    </location>
</feature>
<dbReference type="InterPro" id="IPR013783">
    <property type="entry name" value="Ig-like_fold"/>
</dbReference>
<dbReference type="InterPro" id="IPR003961">
    <property type="entry name" value="FN3_dom"/>
</dbReference>
<feature type="domain" description="Ig-like" evidence="8">
    <location>
        <begin position="231"/>
        <end position="315"/>
    </location>
</feature>
<keyword evidence="5" id="KW-0393">Immunoglobulin domain</keyword>
<dbReference type="EMBL" id="JBJQND010000011">
    <property type="protein sequence ID" value="KAL3860882.1"/>
    <property type="molecule type" value="Genomic_DNA"/>
</dbReference>
<evidence type="ECO:0000313" key="10">
    <source>
        <dbReference type="EMBL" id="KAL3860882.1"/>
    </source>
</evidence>
<dbReference type="SUPFAM" id="SSF48726">
    <property type="entry name" value="Immunoglobulin"/>
    <property type="match status" value="8"/>
</dbReference>
<keyword evidence="6" id="KW-0812">Transmembrane</keyword>
<feature type="chain" id="PRO_5044846338" description="Hemicentin-1-like" evidence="7">
    <location>
        <begin position="27"/>
        <end position="1056"/>
    </location>
</feature>
<dbReference type="GO" id="GO:0016020">
    <property type="term" value="C:membrane"/>
    <property type="evidence" value="ECO:0007669"/>
    <property type="project" value="UniProtKB-SubCell"/>
</dbReference>
<dbReference type="Pfam" id="PF00041">
    <property type="entry name" value="fn3"/>
    <property type="match status" value="1"/>
</dbReference>
<organism evidence="10 11">
    <name type="scientific">Sinanodonta woodiana</name>
    <name type="common">Chinese pond mussel</name>
    <name type="synonym">Anodonta woodiana</name>
    <dbReference type="NCBI Taxonomy" id="1069815"/>
    <lineage>
        <taxon>Eukaryota</taxon>
        <taxon>Metazoa</taxon>
        <taxon>Spiralia</taxon>
        <taxon>Lophotrochozoa</taxon>
        <taxon>Mollusca</taxon>
        <taxon>Bivalvia</taxon>
        <taxon>Autobranchia</taxon>
        <taxon>Heteroconchia</taxon>
        <taxon>Palaeoheterodonta</taxon>
        <taxon>Unionida</taxon>
        <taxon>Unionoidea</taxon>
        <taxon>Unionidae</taxon>
        <taxon>Unioninae</taxon>
        <taxon>Sinanodonta</taxon>
    </lineage>
</organism>
<evidence type="ECO:0000259" key="9">
    <source>
        <dbReference type="PROSITE" id="PS50853"/>
    </source>
</evidence>
<reference evidence="10 11" key="1">
    <citation type="submission" date="2024-11" db="EMBL/GenBank/DDBJ databases">
        <title>Chromosome-level genome assembly of the freshwater bivalve Anodonta woodiana.</title>
        <authorList>
            <person name="Chen X."/>
        </authorList>
    </citation>
    <scope>NUCLEOTIDE SEQUENCE [LARGE SCALE GENOMIC DNA]</scope>
    <source>
        <strain evidence="10">MN2024</strain>
        <tissue evidence="10">Gills</tissue>
    </source>
</reference>
<dbReference type="SMART" id="SM00060">
    <property type="entry name" value="FN3"/>
    <property type="match status" value="1"/>
</dbReference>